<proteinExistence type="predicted"/>
<organism evidence="2 3">
    <name type="scientific">Paenibacillus vulneris</name>
    <dbReference type="NCBI Taxonomy" id="1133364"/>
    <lineage>
        <taxon>Bacteria</taxon>
        <taxon>Bacillati</taxon>
        <taxon>Bacillota</taxon>
        <taxon>Bacilli</taxon>
        <taxon>Bacillales</taxon>
        <taxon>Paenibacillaceae</taxon>
        <taxon>Paenibacillus</taxon>
    </lineage>
</organism>
<keyword evidence="1" id="KW-1133">Transmembrane helix</keyword>
<feature type="transmembrane region" description="Helical" evidence="1">
    <location>
        <begin position="6"/>
        <end position="26"/>
    </location>
</feature>
<dbReference type="Pfam" id="PF07301">
    <property type="entry name" value="DUF1453"/>
    <property type="match status" value="1"/>
</dbReference>
<dbReference type="PANTHER" id="PTHR39164:SF1">
    <property type="entry name" value="PROTEIN CCDC"/>
    <property type="match status" value="1"/>
</dbReference>
<keyword evidence="1" id="KW-0812">Transmembrane</keyword>
<dbReference type="PIRSF" id="PIRSF021441">
    <property type="entry name" value="DUF1453"/>
    <property type="match status" value="1"/>
</dbReference>
<name>A0ABW3UM91_9BACL</name>
<evidence type="ECO:0000313" key="2">
    <source>
        <dbReference type="EMBL" id="MFD1221354.1"/>
    </source>
</evidence>
<evidence type="ECO:0000313" key="3">
    <source>
        <dbReference type="Proteomes" id="UP001597180"/>
    </source>
</evidence>
<dbReference type="InterPro" id="IPR058247">
    <property type="entry name" value="DUF1453"/>
</dbReference>
<evidence type="ECO:0000256" key="1">
    <source>
        <dbReference type="SAM" id="Phobius"/>
    </source>
</evidence>
<dbReference type="EMBL" id="JBHTLU010000015">
    <property type="protein sequence ID" value="MFD1221354.1"/>
    <property type="molecule type" value="Genomic_DNA"/>
</dbReference>
<dbReference type="Proteomes" id="UP001597180">
    <property type="component" value="Unassembled WGS sequence"/>
</dbReference>
<reference evidence="3" key="1">
    <citation type="journal article" date="2019" name="Int. J. Syst. Evol. Microbiol.">
        <title>The Global Catalogue of Microorganisms (GCM) 10K type strain sequencing project: providing services to taxonomists for standard genome sequencing and annotation.</title>
        <authorList>
            <consortium name="The Broad Institute Genomics Platform"/>
            <consortium name="The Broad Institute Genome Sequencing Center for Infectious Disease"/>
            <person name="Wu L."/>
            <person name="Ma J."/>
        </authorList>
    </citation>
    <scope>NUCLEOTIDE SEQUENCE [LARGE SCALE GENOMIC DNA]</scope>
    <source>
        <strain evidence="3">CCUG 53270</strain>
    </source>
</reference>
<dbReference type="PANTHER" id="PTHR39164">
    <property type="entry name" value="PROTEIN CCDC"/>
    <property type="match status" value="1"/>
</dbReference>
<keyword evidence="1" id="KW-0472">Membrane</keyword>
<dbReference type="InterPro" id="IPR031306">
    <property type="entry name" value="CcdC"/>
</dbReference>
<protein>
    <submittedName>
        <fullName evidence="2">Cytochrome c biogenesis protein CcdC</fullName>
    </submittedName>
</protein>
<keyword evidence="3" id="KW-1185">Reference proteome</keyword>
<gene>
    <name evidence="2" type="ORF">ACFQ4B_14605</name>
</gene>
<comment type="caution">
    <text evidence="2">The sequence shown here is derived from an EMBL/GenBank/DDBJ whole genome shotgun (WGS) entry which is preliminary data.</text>
</comment>
<feature type="transmembrane region" description="Helical" evidence="1">
    <location>
        <begin position="130"/>
        <end position="150"/>
    </location>
</feature>
<dbReference type="RefSeq" id="WP_345589787.1">
    <property type="nucleotide sequence ID" value="NZ_BAABJG010000021.1"/>
</dbReference>
<feature type="transmembrane region" description="Helical" evidence="1">
    <location>
        <begin position="99"/>
        <end position="118"/>
    </location>
</feature>
<sequence length="162" mass="18362">MHFVNPQITVTIGAAMAACMAMLFRMRASNKAVNPKKLLIPPIAMSTGFLMFAAPMTRIPLSWAMGAFLVGALIFSYPLIRSSQMEVRDGEVYLKRSKVFIFILAGLLVIRILLRQIIEQYVTLPQTGAIFFLLAFGMLLPWRLAMYFQFRKLQPAKQQWDG</sequence>
<feature type="transmembrane region" description="Helical" evidence="1">
    <location>
        <begin position="61"/>
        <end position="79"/>
    </location>
</feature>
<accession>A0ABW3UM91</accession>
<feature type="transmembrane region" description="Helical" evidence="1">
    <location>
        <begin position="38"/>
        <end position="55"/>
    </location>
</feature>